<comment type="caution">
    <text evidence="1">The sequence shown here is derived from an EMBL/GenBank/DDBJ whole genome shotgun (WGS) entry which is preliminary data.</text>
</comment>
<name>A0A7X6K7U3_9MICC</name>
<dbReference type="AlphaFoldDB" id="A0A7X6K7U3"/>
<dbReference type="EMBL" id="JAAZSQ010000035">
    <property type="protein sequence ID" value="NKX56783.1"/>
    <property type="molecule type" value="Genomic_DNA"/>
</dbReference>
<keyword evidence="2" id="KW-1185">Reference proteome</keyword>
<accession>A0A7X6K7U3</accession>
<evidence type="ECO:0000313" key="1">
    <source>
        <dbReference type="EMBL" id="NKX56783.1"/>
    </source>
</evidence>
<sequence length="255" mass="28501">MQQSAAVMWGIPVMGRSIQVQLLAAHGVHGKRRAHMRWHASPLLEPLQEVDGFLATGRAQTVLDMSAHLPFEQAVPAMDHILRPDTTRLLPALQKDQLRTLAAGLPTGTKRQRALKVIEFANPLAQSPGESLSRAQIYLHYFPAPTLQHPVYDRGGRLLGILDFYWKEHGLAGEFDGSIKYSRGEFLNGGVPADAVEREKAREDRIRAAGLRFVRWTWDAALTPESVNPPGLPRLLAQAGLKQDRWNHHWPGMSR</sequence>
<dbReference type="Proteomes" id="UP000544090">
    <property type="component" value="Unassembled WGS sequence"/>
</dbReference>
<organism evidence="1 2">
    <name type="scientific">Arthrobacter mobilis</name>
    <dbReference type="NCBI Taxonomy" id="2724944"/>
    <lineage>
        <taxon>Bacteria</taxon>
        <taxon>Bacillati</taxon>
        <taxon>Actinomycetota</taxon>
        <taxon>Actinomycetes</taxon>
        <taxon>Micrococcales</taxon>
        <taxon>Micrococcaceae</taxon>
        <taxon>Arthrobacter</taxon>
    </lineage>
</organism>
<gene>
    <name evidence="1" type="ORF">HGG74_20130</name>
</gene>
<dbReference type="RefSeq" id="WP_168489280.1">
    <property type="nucleotide sequence ID" value="NZ_JAAZSQ010000035.1"/>
</dbReference>
<proteinExistence type="predicted"/>
<evidence type="ECO:0000313" key="2">
    <source>
        <dbReference type="Proteomes" id="UP000544090"/>
    </source>
</evidence>
<protein>
    <recommendedName>
        <fullName evidence="3">Transcriptional regulator, AbiEi antitoxin, Type IV TA system</fullName>
    </recommendedName>
</protein>
<evidence type="ECO:0008006" key="3">
    <source>
        <dbReference type="Google" id="ProtNLM"/>
    </source>
</evidence>
<reference evidence="1 2" key="1">
    <citation type="submission" date="2020-04" db="EMBL/GenBank/DDBJ databases">
        <title>Arthrobacter sp. nov.</title>
        <authorList>
            <person name="Liu S."/>
        </authorList>
    </citation>
    <scope>NUCLEOTIDE SEQUENCE [LARGE SCALE GENOMIC DNA]</scope>
    <source>
        <strain evidence="1 2">E918</strain>
    </source>
</reference>